<accession>A0AAW0KHX2</accession>
<evidence type="ECO:0000313" key="4">
    <source>
        <dbReference type="Proteomes" id="UP000237347"/>
    </source>
</evidence>
<protein>
    <recommendedName>
        <fullName evidence="2">Zinc knuckle CX2CX4HX4C domain-containing protein</fullName>
    </recommendedName>
</protein>
<dbReference type="PANTHER" id="PTHR31286">
    <property type="entry name" value="GLYCINE-RICH CELL WALL STRUCTURAL PROTEIN 1.8-LIKE"/>
    <property type="match status" value="1"/>
</dbReference>
<proteinExistence type="predicted"/>
<dbReference type="PANTHER" id="PTHR31286:SF167">
    <property type="entry name" value="OS09G0268800 PROTEIN"/>
    <property type="match status" value="1"/>
</dbReference>
<organism evidence="3 4">
    <name type="scientific">Quercus suber</name>
    <name type="common">Cork oak</name>
    <dbReference type="NCBI Taxonomy" id="58331"/>
    <lineage>
        <taxon>Eukaryota</taxon>
        <taxon>Viridiplantae</taxon>
        <taxon>Streptophyta</taxon>
        <taxon>Embryophyta</taxon>
        <taxon>Tracheophyta</taxon>
        <taxon>Spermatophyta</taxon>
        <taxon>Magnoliopsida</taxon>
        <taxon>eudicotyledons</taxon>
        <taxon>Gunneridae</taxon>
        <taxon>Pentapetalae</taxon>
        <taxon>rosids</taxon>
        <taxon>fabids</taxon>
        <taxon>Fagales</taxon>
        <taxon>Fagaceae</taxon>
        <taxon>Quercus</taxon>
    </lineage>
</organism>
<name>A0AAW0KHX2_QUESU</name>
<dbReference type="Proteomes" id="UP000237347">
    <property type="component" value="Unassembled WGS sequence"/>
</dbReference>
<comment type="caution">
    <text evidence="3">The sequence shown here is derived from an EMBL/GenBank/DDBJ whole genome shotgun (WGS) entry which is preliminary data.</text>
</comment>
<dbReference type="Pfam" id="PF14392">
    <property type="entry name" value="zf-CCHC_4"/>
    <property type="match status" value="1"/>
</dbReference>
<gene>
    <name evidence="3" type="ORF">CFP56_020146</name>
</gene>
<keyword evidence="4" id="KW-1185">Reference proteome</keyword>
<feature type="region of interest" description="Disordered" evidence="1">
    <location>
        <begin position="196"/>
        <end position="215"/>
    </location>
</feature>
<sequence length="403" mass="44134">MGNHLVLFSFFDSSDVARVMEGEPWSFDKHLVAIKPMERSEDITSLDFSRTCFWVQLHGPSIGRMSHNTALEICSVVGEVKHSASGEGERRGFNSLRVRVNVNNSQPLCRGRRLSLANGSESWVRFMYERLPNICYWCGRLTHSDRECSLWICSNGTLKEEDRQFGSWLRAMTPNPSRKMVVRVAGFEEEFLRNGHRGSEGDATIATESTGGDLGNIPAQSADPVRGTASAGVDSENPVLERACFQGTVGDTHSIPSNEYPVSGASNFEKGENDVTFQNQLANIDSELAKFDVGMGPRNLGVNGPSARIIDAPPLTNGPVLNHGLTKTSSQQSANVKNQIEFFDRVQQESSSADPKVNKLIVVGKPPTFKSLPPSWNPTPSTAPAQKTQHSTITEAMTPPAEK</sequence>
<feature type="domain" description="Zinc knuckle CX2CX4HX4C" evidence="2">
    <location>
        <begin position="105"/>
        <end position="149"/>
    </location>
</feature>
<dbReference type="EMBL" id="PKMF04000311">
    <property type="protein sequence ID" value="KAK7838186.1"/>
    <property type="molecule type" value="Genomic_DNA"/>
</dbReference>
<evidence type="ECO:0000256" key="1">
    <source>
        <dbReference type="SAM" id="MobiDB-lite"/>
    </source>
</evidence>
<dbReference type="AlphaFoldDB" id="A0AAW0KHX2"/>
<feature type="region of interest" description="Disordered" evidence="1">
    <location>
        <begin position="367"/>
        <end position="403"/>
    </location>
</feature>
<feature type="compositionally biased region" description="Polar residues" evidence="1">
    <location>
        <begin position="378"/>
        <end position="395"/>
    </location>
</feature>
<dbReference type="InterPro" id="IPR025836">
    <property type="entry name" value="Zn_knuckle_CX2CX4HX4C"/>
</dbReference>
<dbReference type="InterPro" id="IPR040256">
    <property type="entry name" value="At4g02000-like"/>
</dbReference>
<evidence type="ECO:0000259" key="2">
    <source>
        <dbReference type="Pfam" id="PF14392"/>
    </source>
</evidence>
<evidence type="ECO:0000313" key="3">
    <source>
        <dbReference type="EMBL" id="KAK7838186.1"/>
    </source>
</evidence>
<reference evidence="3 4" key="1">
    <citation type="journal article" date="2018" name="Sci. Data">
        <title>The draft genome sequence of cork oak.</title>
        <authorList>
            <person name="Ramos A.M."/>
            <person name="Usie A."/>
            <person name="Barbosa P."/>
            <person name="Barros P.M."/>
            <person name="Capote T."/>
            <person name="Chaves I."/>
            <person name="Simoes F."/>
            <person name="Abreu I."/>
            <person name="Carrasquinho I."/>
            <person name="Faro C."/>
            <person name="Guimaraes J.B."/>
            <person name="Mendonca D."/>
            <person name="Nobrega F."/>
            <person name="Rodrigues L."/>
            <person name="Saibo N.J.M."/>
            <person name="Varela M.C."/>
            <person name="Egas C."/>
            <person name="Matos J."/>
            <person name="Miguel C.M."/>
            <person name="Oliveira M.M."/>
            <person name="Ricardo C.P."/>
            <person name="Goncalves S."/>
        </authorList>
    </citation>
    <scope>NUCLEOTIDE SEQUENCE [LARGE SCALE GENOMIC DNA]</scope>
    <source>
        <strain evidence="4">cv. HL8</strain>
    </source>
</reference>